<proteinExistence type="predicted"/>
<reference evidence="1" key="1">
    <citation type="submission" date="2023-04" db="EMBL/GenBank/DDBJ databases">
        <title>Draft Genome sequencing of Naganishia species isolated from polar environments using Oxford Nanopore Technology.</title>
        <authorList>
            <person name="Leo P."/>
            <person name="Venkateswaran K."/>
        </authorList>
    </citation>
    <scope>NUCLEOTIDE SEQUENCE</scope>
    <source>
        <strain evidence="1">MNA-CCFEE 5423</strain>
    </source>
</reference>
<name>A0ACC2WD49_9TREE</name>
<keyword evidence="2" id="KW-1185">Reference proteome</keyword>
<comment type="caution">
    <text evidence="1">The sequence shown here is derived from an EMBL/GenBank/DDBJ whole genome shotgun (WGS) entry which is preliminary data.</text>
</comment>
<evidence type="ECO:0000313" key="1">
    <source>
        <dbReference type="EMBL" id="KAJ9109144.1"/>
    </source>
</evidence>
<dbReference type="EMBL" id="JASBWT010000001">
    <property type="protein sequence ID" value="KAJ9109144.1"/>
    <property type="molecule type" value="Genomic_DNA"/>
</dbReference>
<dbReference type="Proteomes" id="UP001227268">
    <property type="component" value="Unassembled WGS sequence"/>
</dbReference>
<organism evidence="1 2">
    <name type="scientific">Naganishia friedmannii</name>
    <dbReference type="NCBI Taxonomy" id="89922"/>
    <lineage>
        <taxon>Eukaryota</taxon>
        <taxon>Fungi</taxon>
        <taxon>Dikarya</taxon>
        <taxon>Basidiomycota</taxon>
        <taxon>Agaricomycotina</taxon>
        <taxon>Tremellomycetes</taxon>
        <taxon>Filobasidiales</taxon>
        <taxon>Filobasidiaceae</taxon>
        <taxon>Naganishia</taxon>
    </lineage>
</organism>
<accession>A0ACC2WD49</accession>
<evidence type="ECO:0000313" key="2">
    <source>
        <dbReference type="Proteomes" id="UP001227268"/>
    </source>
</evidence>
<sequence length="1202" mass="131648">MNDEETPKRTSLADLRSKFEGIAEVADERRARSDGRPSGKAPGPTTPSYSRRSQNSSGHSSRRTSPTRVPKIQIGQSTSETSATEPNPPLGESKEGIRWSAPPTSEQPRPSVLLQSESNTWRVTSPIVLSPSLSVPKHKFSIETEASADDASADASPSVASLRSRFDTGIKQTFGAPTPIEVKLSPSLRSLSRPQSPAVTTTPSTAPPSNGPAREQTSKTGDEQLSNQVQSQAGPTIQIFSPSPIPLTGTKPPPPSIPPKSRNGSPSPSLVNSSRSIGEPGSAPVPIPPRPNSTRMGSTGNVLTASPPVGTPPPLPGRSPKTESGENKPPRLPDRLKAAPASAAIFTSPSHPGLPPRRGSSATFRSDETLAPVGSHSRSPMAAHTSNEMSGDGYQPPPPPVRKTTPNPSPRLQSRVQKRASQDQNSSDPGDEEDDGEEPQGQKTTMSNFARRALEEYPDSSRAHRRAPEFVPRQYISTNNQHHIHAFAVCGYKLCLASHVLRIYDLSLGDAQPVITFDPKNIGLEFKGSAIKVAAVSFRPSSPGIEEGRYVWCGIHLGHLIEVDTVTGKATQVRAATSACAITHIFRYKEHMLSLDENGKMQVFGPFGKSAKEDSLTMLSPLRTIRIAERQTFARMLGNQVWTASGPATRSTTDPSVRGPTIRVYDPLGDSGENNGNGMTYTSEWTGAVTAAAVLSSDPSLVYLAHEGGYVSIFDRDSLACVSVFKISSSDVLSLEGVGDRLWAGYRTGMVHVYDVSTKPWTTTNTWLAHPEHPLLRIQVDKSSVEQTGRFAVWTWARDKLHAWDGLLSADWIETRLEDRVADYSSQRQLNVLICSWNIDSCKPSDLTGASENTKFLEECIGSGHRPDIIIFGFQEVIDLNDRKLAAKTMLFGRKDKHDGRGSADNVSHAYARWQERLSSAVRQYTGTQYNMLDTESLVGLMTVVFVKGDLKSRVSDASITTMKRGMGGKYGNKGAIVARCVVDDSSMCFVNVHLAAGQSQRVSRNADIAAILDDKSVLPPATSPLAFINGGDGTRIGDHETIFLSGDLNYRVDQRRDNVIPRVEAEDFAYLLEFDQLRKEMKNNSMFRLRAFREAPIHFAPTYKYTPNSKEYDQSQKQRTPAWCDRVLWKTRTDEYVDCIEYRRYEAMVSDHRPVSAHFNLTIKEIDPDRYAKVRKQVADEWFQQEGALIEDIISRLAATA</sequence>
<protein>
    <submittedName>
        <fullName evidence="1">Uncharacterized protein</fullName>
    </submittedName>
</protein>
<gene>
    <name evidence="1" type="ORF">QFC21_000472</name>
</gene>